<evidence type="ECO:0000313" key="1">
    <source>
        <dbReference type="EnsemblFungi" id="FOXG_09122P0"/>
    </source>
</evidence>
<accession>A0A0D2XYQ0</accession>
<name>A0A0D2XYQ0_FUSOF</name>
<reference evidence="2" key="1">
    <citation type="journal article" date="2012" name="Mol. Plant Microbe Interact.">
        <title>A highly conserved effector in Fusarium oxysporum is required for full virulence on Arabidopsis.</title>
        <authorList>
            <person name="Thatcher L.F."/>
            <person name="Gardiner D.M."/>
            <person name="Kazan K."/>
            <person name="Manners J."/>
        </authorList>
    </citation>
    <scope>NUCLEOTIDE SEQUENCE [LARGE SCALE GENOMIC DNA]</scope>
    <source>
        <strain evidence="2">Fo5176</strain>
    </source>
</reference>
<reference evidence="1" key="2">
    <citation type="submission" date="2025-08" db="UniProtKB">
        <authorList>
            <consortium name="EnsemblFungi"/>
        </authorList>
    </citation>
    <scope>IDENTIFICATION</scope>
    <source>
        <strain evidence="1">4287 / CBS 123668 / FGSC 9935 / NRRL 34936</strain>
    </source>
</reference>
<dbReference type="EnsemblFungi" id="FOXG_09122T0">
    <property type="protein sequence ID" value="FOXG_09122P0"/>
    <property type="gene ID" value="FOXG_09122"/>
</dbReference>
<sequence>MASYKIVAFDPVSRVMSVAEANSAVGASDRPMPIPDALVKLVDPAKFLPYFKSLQEEGYEVVSGSGQMLIFRKMQSADEMDLD</sequence>
<dbReference type="Proteomes" id="UP000002489">
    <property type="component" value="Unassembled WGS sequence"/>
</dbReference>
<protein>
    <submittedName>
        <fullName evidence="1">Uncharacterized protein</fullName>
    </submittedName>
</protein>
<proteinExistence type="predicted"/>
<organism evidence="1 2">
    <name type="scientific">Fusarium oxysporum (strain Fo5176)</name>
    <name type="common">Fusarium vascular wilt</name>
    <dbReference type="NCBI Taxonomy" id="660025"/>
    <lineage>
        <taxon>Eukaryota</taxon>
        <taxon>Fungi</taxon>
        <taxon>Dikarya</taxon>
        <taxon>Ascomycota</taxon>
        <taxon>Pezizomycotina</taxon>
        <taxon>Sordariomycetes</taxon>
        <taxon>Hypocreomycetidae</taxon>
        <taxon>Hypocreales</taxon>
        <taxon>Nectriaceae</taxon>
        <taxon>Fusarium</taxon>
        <taxon>Fusarium oxysporum species complex</taxon>
    </lineage>
</organism>
<dbReference type="AlphaFoldDB" id="A0A0D2XYQ0"/>
<evidence type="ECO:0000313" key="2">
    <source>
        <dbReference type="Proteomes" id="UP000002489"/>
    </source>
</evidence>